<organism evidence="8">
    <name type="scientific">Veillonella atypica</name>
    <dbReference type="NCBI Taxonomy" id="39777"/>
    <lineage>
        <taxon>Bacteria</taxon>
        <taxon>Bacillati</taxon>
        <taxon>Bacillota</taxon>
        <taxon>Negativicutes</taxon>
        <taxon>Veillonellales</taxon>
        <taxon>Veillonellaceae</taxon>
        <taxon>Veillonella</taxon>
    </lineage>
</organism>
<evidence type="ECO:0000313" key="10">
    <source>
        <dbReference type="Proteomes" id="UP000070226"/>
    </source>
</evidence>
<proteinExistence type="inferred from homology"/>
<evidence type="ECO:0000256" key="6">
    <source>
        <dbReference type="NCBIfam" id="TIGR01744"/>
    </source>
</evidence>
<reference evidence="9" key="2">
    <citation type="submission" date="2023-05" db="EMBL/GenBank/DDBJ databases">
        <title>Cataloging the Phylogenetic Diversity of Human Bladder Bacteria.</title>
        <authorList>
            <person name="Du J."/>
        </authorList>
    </citation>
    <scope>NUCLEOTIDE SEQUENCE</scope>
    <source>
        <strain evidence="9">UMB10101</strain>
    </source>
</reference>
<keyword evidence="1 5" id="KW-0963">Cytoplasm</keyword>
<dbReference type="InterPro" id="IPR000836">
    <property type="entry name" value="PRTase_dom"/>
</dbReference>
<evidence type="ECO:0000256" key="1">
    <source>
        <dbReference type="ARBA" id="ARBA00022490"/>
    </source>
</evidence>
<dbReference type="Pfam" id="PF00156">
    <property type="entry name" value="Pribosyltran"/>
    <property type="match status" value="1"/>
</dbReference>
<dbReference type="GeneID" id="57774222"/>
<dbReference type="UniPathway" id="UPA00602">
    <property type="reaction ID" value="UER00658"/>
</dbReference>
<reference evidence="8 10" key="1">
    <citation type="submission" date="2016-01" db="EMBL/GenBank/DDBJ databases">
        <authorList>
            <person name="Oliw E.H."/>
        </authorList>
    </citation>
    <scope>NUCLEOTIDE SEQUENCE [LARGE SCALE GENOMIC DNA]</scope>
    <source>
        <strain evidence="8 10">CMW7756B</strain>
    </source>
</reference>
<evidence type="ECO:0000256" key="5">
    <source>
        <dbReference type="HAMAP-Rule" id="MF_01184"/>
    </source>
</evidence>
<comment type="subcellular location">
    <subcellularLocation>
        <location evidence="5">Cytoplasm</location>
    </subcellularLocation>
</comment>
<dbReference type="NCBIfam" id="NF006671">
    <property type="entry name" value="PRK09219.1"/>
    <property type="match status" value="1"/>
</dbReference>
<dbReference type="RefSeq" id="WP_016475979.1">
    <property type="nucleotide sequence ID" value="NZ_CABKSO010000001.1"/>
</dbReference>
<dbReference type="GO" id="GO:0000310">
    <property type="term" value="F:xanthine phosphoribosyltransferase activity"/>
    <property type="evidence" value="ECO:0007669"/>
    <property type="project" value="UniProtKB-UniRule"/>
</dbReference>
<dbReference type="Proteomes" id="UP001236274">
    <property type="component" value="Unassembled WGS sequence"/>
</dbReference>
<keyword evidence="3 5" id="KW-0808">Transferase</keyword>
<dbReference type="HAMAP" id="MF_01184">
    <property type="entry name" value="XPRTase"/>
    <property type="match status" value="1"/>
</dbReference>
<dbReference type="InterPro" id="IPR050118">
    <property type="entry name" value="Pur/Pyrimidine_PRTase"/>
</dbReference>
<dbReference type="InterPro" id="IPR010079">
    <property type="entry name" value="Xanthine_PRibTrfase"/>
</dbReference>
<name>A0A133S5L4_9FIRM</name>
<dbReference type="EMBL" id="LRQT01000015">
    <property type="protein sequence ID" value="KXA64973.1"/>
    <property type="molecule type" value="Genomic_DNA"/>
</dbReference>
<evidence type="ECO:0000256" key="2">
    <source>
        <dbReference type="ARBA" id="ARBA00022676"/>
    </source>
</evidence>
<keyword evidence="2 5" id="KW-0328">Glycosyltransferase</keyword>
<dbReference type="Gene3D" id="3.40.50.2020">
    <property type="match status" value="1"/>
</dbReference>
<evidence type="ECO:0000259" key="7">
    <source>
        <dbReference type="Pfam" id="PF00156"/>
    </source>
</evidence>
<dbReference type="KEGG" id="vat:B7L28_01935"/>
<dbReference type="GO" id="GO:0046110">
    <property type="term" value="P:xanthine metabolic process"/>
    <property type="evidence" value="ECO:0007669"/>
    <property type="project" value="UniProtKB-UniRule"/>
</dbReference>
<comment type="caution">
    <text evidence="8">The sequence shown here is derived from an EMBL/GenBank/DDBJ whole genome shotgun (WGS) entry which is preliminary data.</text>
</comment>
<dbReference type="GO" id="GO:0032265">
    <property type="term" value="P:XMP salvage"/>
    <property type="evidence" value="ECO:0007669"/>
    <property type="project" value="UniProtKB-UniRule"/>
</dbReference>
<dbReference type="Proteomes" id="UP000070226">
    <property type="component" value="Unassembled WGS sequence"/>
</dbReference>
<evidence type="ECO:0000313" key="9">
    <source>
        <dbReference type="EMBL" id="MDK7356918.1"/>
    </source>
</evidence>
<dbReference type="EC" id="2.4.2.22" evidence="5 6"/>
<dbReference type="GO" id="GO:0006166">
    <property type="term" value="P:purine ribonucleoside salvage"/>
    <property type="evidence" value="ECO:0007669"/>
    <property type="project" value="UniProtKB-KW"/>
</dbReference>
<dbReference type="STRING" id="39777.B7L28_01935"/>
<dbReference type="SUPFAM" id="SSF53271">
    <property type="entry name" value="PRTase-like"/>
    <property type="match status" value="1"/>
</dbReference>
<evidence type="ECO:0000256" key="4">
    <source>
        <dbReference type="ARBA" id="ARBA00022726"/>
    </source>
</evidence>
<feature type="binding site" evidence="5">
    <location>
        <position position="156"/>
    </location>
    <ligand>
        <name>xanthine</name>
        <dbReference type="ChEBI" id="CHEBI:17712"/>
    </ligand>
</feature>
<comment type="similarity">
    <text evidence="5">Belongs to the purine/pyrimidine phosphoribosyltransferase family. Xpt subfamily.</text>
</comment>
<evidence type="ECO:0000256" key="3">
    <source>
        <dbReference type="ARBA" id="ARBA00022679"/>
    </source>
</evidence>
<feature type="binding site" evidence="5">
    <location>
        <begin position="128"/>
        <end position="132"/>
    </location>
    <ligand>
        <name>5-phospho-alpha-D-ribose 1-diphosphate</name>
        <dbReference type="ChEBI" id="CHEBI:58017"/>
    </ligand>
</feature>
<dbReference type="AlphaFoldDB" id="A0A133S5L4"/>
<keyword evidence="4 5" id="KW-0660">Purine salvage</keyword>
<protein>
    <recommendedName>
        <fullName evidence="5 6">Xanthine phosphoribosyltransferase</fullName>
        <shortName evidence="5">XPRTase</shortName>
        <ecNumber evidence="5 6">2.4.2.22</ecNumber>
    </recommendedName>
</protein>
<comment type="catalytic activity">
    <reaction evidence="5">
        <text>XMP + diphosphate = xanthine + 5-phospho-alpha-D-ribose 1-diphosphate</text>
        <dbReference type="Rhea" id="RHEA:10800"/>
        <dbReference type="ChEBI" id="CHEBI:17712"/>
        <dbReference type="ChEBI" id="CHEBI:33019"/>
        <dbReference type="ChEBI" id="CHEBI:57464"/>
        <dbReference type="ChEBI" id="CHEBI:58017"/>
        <dbReference type="EC" id="2.4.2.22"/>
    </reaction>
</comment>
<comment type="pathway">
    <text evidence="5">Purine metabolism; XMP biosynthesis via salvage pathway; XMP from xanthine: step 1/1.</text>
</comment>
<dbReference type="NCBIfam" id="TIGR01744">
    <property type="entry name" value="XPRTase"/>
    <property type="match status" value="1"/>
</dbReference>
<comment type="function">
    <text evidence="5">Converts the preformed base xanthine, a product of nucleic acid breakdown, to xanthosine 5'-monophosphate (XMP), so it can be reused for RNA or DNA synthesis.</text>
</comment>
<feature type="binding site" evidence="5">
    <location>
        <position position="20"/>
    </location>
    <ligand>
        <name>xanthine</name>
        <dbReference type="ChEBI" id="CHEBI:17712"/>
    </ligand>
</feature>
<feature type="binding site" evidence="5">
    <location>
        <position position="27"/>
    </location>
    <ligand>
        <name>xanthine</name>
        <dbReference type="ChEBI" id="CHEBI:17712"/>
    </ligand>
</feature>
<dbReference type="PATRIC" id="fig|39777.7.peg.684"/>
<dbReference type="GO" id="GO:0005737">
    <property type="term" value="C:cytoplasm"/>
    <property type="evidence" value="ECO:0007669"/>
    <property type="project" value="UniProtKB-SubCell"/>
</dbReference>
<dbReference type="PANTHER" id="PTHR43864">
    <property type="entry name" value="HYPOXANTHINE/GUANINE PHOSPHORIBOSYLTRANSFERASE"/>
    <property type="match status" value="1"/>
</dbReference>
<sequence>MELLKQRIREEGIVLNNRVLKVDGFLNHQIDPQLFKAIGKEIADRYRDAGVQRIVTIEASGIALALMAALELDVPLVFARKKKSILMVDDVYHSVVYSYTKEENYDITISKKFLPAGEKVLIIDDFLASGEAAMGLAKLVKDAGDEVVGMAIAIEKSFQPGRERLENAGFRVESLVRIKEFKDNKCVFIED</sequence>
<dbReference type="InterPro" id="IPR029057">
    <property type="entry name" value="PRTase-like"/>
</dbReference>
<gene>
    <name evidence="5" type="primary">xpt</name>
    <name evidence="8" type="ORF">HMPREF3233_00696</name>
    <name evidence="9" type="ORF">QP520_04685</name>
</gene>
<evidence type="ECO:0000313" key="8">
    <source>
        <dbReference type="EMBL" id="KXA64973.1"/>
    </source>
</evidence>
<dbReference type="PANTHER" id="PTHR43864:SF1">
    <property type="entry name" value="XANTHINE PHOSPHORIBOSYLTRANSFERASE"/>
    <property type="match status" value="1"/>
</dbReference>
<dbReference type="EMBL" id="JASORJ010000005">
    <property type="protein sequence ID" value="MDK7356918.1"/>
    <property type="molecule type" value="Genomic_DNA"/>
</dbReference>
<comment type="subunit">
    <text evidence="5">Homodimer.</text>
</comment>
<dbReference type="CDD" id="cd06223">
    <property type="entry name" value="PRTases_typeI"/>
    <property type="match status" value="1"/>
</dbReference>
<accession>A0A133S5L4</accession>
<feature type="domain" description="Phosphoribosyltransferase" evidence="7">
    <location>
        <begin position="32"/>
        <end position="157"/>
    </location>
</feature>